<dbReference type="InterPro" id="IPR023299">
    <property type="entry name" value="ATPase_P-typ_cyto_dom_N"/>
</dbReference>
<proteinExistence type="predicted"/>
<keyword evidence="1" id="KW-0460">Magnesium</keyword>
<dbReference type="PANTHER" id="PTHR24093:SF509">
    <property type="entry name" value="CALCIUM-TRANSPORTING ATPASE"/>
    <property type="match status" value="1"/>
</dbReference>
<dbReference type="GO" id="GO:0000166">
    <property type="term" value="F:nucleotide binding"/>
    <property type="evidence" value="ECO:0007669"/>
    <property type="project" value="InterPro"/>
</dbReference>
<evidence type="ECO:0000313" key="2">
    <source>
        <dbReference type="EMBL" id="MBW90311.1"/>
    </source>
</evidence>
<dbReference type="Pfam" id="PF13246">
    <property type="entry name" value="Cation_ATPase"/>
    <property type="match status" value="1"/>
</dbReference>
<dbReference type="GO" id="GO:0005886">
    <property type="term" value="C:plasma membrane"/>
    <property type="evidence" value="ECO:0007669"/>
    <property type="project" value="TreeGrafter"/>
</dbReference>
<dbReference type="AlphaFoldDB" id="A0A2P2JA22"/>
<dbReference type="PANTHER" id="PTHR24093">
    <property type="entry name" value="CATION TRANSPORTING ATPASE"/>
    <property type="match status" value="1"/>
</dbReference>
<sequence length="174" mass="19332">MHMEETRHNCRITQVESFNSEKKRSGVMIRRGNKKVMNVHWKGAAEMIVAMCSNKYNRNGELQAMSHEDTTQFGAIIENMAAKSLRCIAFAHRKIEEHNAQISEKLEETGLTLLGLIGLKDPCQPGVGTAVETCEKAGVNVKMITGNNIHIARAIAIECGILDCEDDTITKLSY</sequence>
<dbReference type="InterPro" id="IPR023214">
    <property type="entry name" value="HAD_sf"/>
</dbReference>
<reference evidence="2" key="1">
    <citation type="submission" date="2018-02" db="EMBL/GenBank/DDBJ databases">
        <title>Rhizophora mucronata_Transcriptome.</title>
        <authorList>
            <person name="Meera S.P."/>
            <person name="Sreeshan A."/>
            <person name="Augustine A."/>
        </authorList>
    </citation>
    <scope>NUCLEOTIDE SEQUENCE</scope>
    <source>
        <tissue evidence="2">Leaf</tissue>
    </source>
</reference>
<dbReference type="Gene3D" id="3.40.1110.10">
    <property type="entry name" value="Calcium-transporting ATPase, cytoplasmic domain N"/>
    <property type="match status" value="1"/>
</dbReference>
<dbReference type="InterPro" id="IPR036412">
    <property type="entry name" value="HAD-like_sf"/>
</dbReference>
<name>A0A2P2JA22_RHIMU</name>
<evidence type="ECO:0000256" key="1">
    <source>
        <dbReference type="ARBA" id="ARBA00022842"/>
    </source>
</evidence>
<organism evidence="2">
    <name type="scientific">Rhizophora mucronata</name>
    <name type="common">Asiatic mangrove</name>
    <dbReference type="NCBI Taxonomy" id="61149"/>
    <lineage>
        <taxon>Eukaryota</taxon>
        <taxon>Viridiplantae</taxon>
        <taxon>Streptophyta</taxon>
        <taxon>Embryophyta</taxon>
        <taxon>Tracheophyta</taxon>
        <taxon>Spermatophyta</taxon>
        <taxon>Magnoliopsida</taxon>
        <taxon>eudicotyledons</taxon>
        <taxon>Gunneridae</taxon>
        <taxon>Pentapetalae</taxon>
        <taxon>rosids</taxon>
        <taxon>fabids</taxon>
        <taxon>Malpighiales</taxon>
        <taxon>Rhizophoraceae</taxon>
        <taxon>Rhizophora</taxon>
    </lineage>
</organism>
<accession>A0A2P2JA22</accession>
<dbReference type="SUPFAM" id="SSF81660">
    <property type="entry name" value="Metal cation-transporting ATPase, ATP-binding domain N"/>
    <property type="match status" value="1"/>
</dbReference>
<dbReference type="EMBL" id="GGEC01009828">
    <property type="protein sequence ID" value="MBW90311.1"/>
    <property type="molecule type" value="Transcribed_RNA"/>
</dbReference>
<dbReference type="GO" id="GO:0005388">
    <property type="term" value="F:P-type calcium transporter activity"/>
    <property type="evidence" value="ECO:0007669"/>
    <property type="project" value="TreeGrafter"/>
</dbReference>
<dbReference type="Gene3D" id="3.40.50.1000">
    <property type="entry name" value="HAD superfamily/HAD-like"/>
    <property type="match status" value="1"/>
</dbReference>
<protein>
    <submittedName>
        <fullName evidence="2">Calcium-transporting ATPase 12 plasma membrane-type-like</fullName>
    </submittedName>
</protein>
<dbReference type="SUPFAM" id="SSF56784">
    <property type="entry name" value="HAD-like"/>
    <property type="match status" value="1"/>
</dbReference>